<dbReference type="Gene3D" id="1.10.510.10">
    <property type="entry name" value="Transferase(Phosphotransferase) domain 1"/>
    <property type="match status" value="1"/>
</dbReference>
<evidence type="ECO:0000259" key="2">
    <source>
        <dbReference type="PROSITE" id="PS50011"/>
    </source>
</evidence>
<dbReference type="InterPro" id="IPR050167">
    <property type="entry name" value="Ser_Thr_protein_kinase"/>
</dbReference>
<dbReference type="Pfam" id="PF13306">
    <property type="entry name" value="LRR_5"/>
    <property type="match status" value="2"/>
</dbReference>
<dbReference type="SUPFAM" id="SSF56112">
    <property type="entry name" value="Protein kinase-like (PK-like)"/>
    <property type="match status" value="1"/>
</dbReference>
<evidence type="ECO:0000313" key="4">
    <source>
        <dbReference type="Proteomes" id="UP001470230"/>
    </source>
</evidence>
<protein>
    <recommendedName>
        <fullName evidence="2">Protein kinase domain-containing protein</fullName>
    </recommendedName>
</protein>
<name>A0ABR2KIA3_9EUKA</name>
<feature type="domain" description="Protein kinase" evidence="2">
    <location>
        <begin position="420"/>
        <end position="694"/>
    </location>
</feature>
<dbReference type="Pfam" id="PF00069">
    <property type="entry name" value="Pkinase"/>
    <property type="match status" value="1"/>
</dbReference>
<dbReference type="Gene3D" id="3.80.10.10">
    <property type="entry name" value="Ribonuclease Inhibitor"/>
    <property type="match status" value="1"/>
</dbReference>
<dbReference type="InterPro" id="IPR000719">
    <property type="entry name" value="Prot_kinase_dom"/>
</dbReference>
<dbReference type="EMBL" id="JAPFFF010000004">
    <property type="protein sequence ID" value="KAK8890842.1"/>
    <property type="molecule type" value="Genomic_DNA"/>
</dbReference>
<evidence type="ECO:0000313" key="3">
    <source>
        <dbReference type="EMBL" id="KAK8890842.1"/>
    </source>
</evidence>
<feature type="compositionally biased region" description="Acidic residues" evidence="1">
    <location>
        <begin position="384"/>
        <end position="406"/>
    </location>
</feature>
<proteinExistence type="predicted"/>
<organism evidence="3 4">
    <name type="scientific">Tritrichomonas musculus</name>
    <dbReference type="NCBI Taxonomy" id="1915356"/>
    <lineage>
        <taxon>Eukaryota</taxon>
        <taxon>Metamonada</taxon>
        <taxon>Parabasalia</taxon>
        <taxon>Tritrichomonadida</taxon>
        <taxon>Tritrichomonadidae</taxon>
        <taxon>Tritrichomonas</taxon>
    </lineage>
</organism>
<dbReference type="PANTHER" id="PTHR23257">
    <property type="entry name" value="SERINE-THREONINE PROTEIN KINASE"/>
    <property type="match status" value="1"/>
</dbReference>
<dbReference type="Proteomes" id="UP001470230">
    <property type="component" value="Unassembled WGS sequence"/>
</dbReference>
<sequence>MSTSQHKQYQLAPGLFVMLSKKETTAKIVRSPDAAGDIIIPRYFKHKFKQYIITKIDNEAFYQNDKIESISFANDSELESIGKEAFFESTLKHLSLPPTLRHFDPDWNRSTRHLEDIDVASSHFAWVDGKFFLGKSKEGGDFDTLLFAGRKIEGSITIPACVKFIGPRAFQWCEGITSISFDSIQLQEIGYGAFNNCTGLERVEDVPALVKDTGYGSFCGDSKLCEITFLGDELVIRQDCFGHCSSLAKLAIPNSIRITVDIHAFDEINNNFSLYIPSYTEVTGQGAEFIENRIERVTTEEVTNRVASLTSSISAPTIDNFMSKQGDLFQISESKLLNLGFVFKRVRYLEDKLSRYEKVTPLDISAFRSQLSSDSSTGKSFDNVSDDYEVDDNDNDNQSSGDDDESVTSLTFDENEKKSFKVISKICEDEISILCKCHDLKNKSIVFKKVYKDTENNQFKERIKNAIKRYKILHAVQHPCIIKAIAIDTHEKVPKIESHHSHKIIKKSHFTTAVYLEYLEFSLKDCILNHVLSNTLKARIAVEVACGISHLHHRGMIIHDLCLDNIKLNGVYNAKIASLGLTDSSKYFNEIDDEETKLDGTEEFMSPELANKSEFTNKTDVYSYGVILYSIFNEKLPKQTIQNKVAGKPMRLSTASDSISEFCLSLIEKCLQFSPAERPSIDDVLGEMKDHSYDLAAEIDSQLVLKRHRALNRFEAQHPPAFQFT</sequence>
<feature type="region of interest" description="Disordered" evidence="1">
    <location>
        <begin position="372"/>
        <end position="409"/>
    </location>
</feature>
<evidence type="ECO:0000256" key="1">
    <source>
        <dbReference type="SAM" id="MobiDB-lite"/>
    </source>
</evidence>
<dbReference type="InterPro" id="IPR011009">
    <property type="entry name" value="Kinase-like_dom_sf"/>
</dbReference>
<dbReference type="PROSITE" id="PS50011">
    <property type="entry name" value="PROTEIN_KINASE_DOM"/>
    <property type="match status" value="1"/>
</dbReference>
<dbReference type="InterPro" id="IPR026906">
    <property type="entry name" value="LRR_5"/>
</dbReference>
<reference evidence="3 4" key="1">
    <citation type="submission" date="2024-04" db="EMBL/GenBank/DDBJ databases">
        <title>Tritrichomonas musculus Genome.</title>
        <authorList>
            <person name="Alves-Ferreira E."/>
            <person name="Grigg M."/>
            <person name="Lorenzi H."/>
            <person name="Galac M."/>
        </authorList>
    </citation>
    <scope>NUCLEOTIDE SEQUENCE [LARGE SCALE GENOMIC DNA]</scope>
    <source>
        <strain evidence="3 4">EAF2021</strain>
    </source>
</reference>
<dbReference type="InterPro" id="IPR032675">
    <property type="entry name" value="LRR_dom_sf"/>
</dbReference>
<comment type="caution">
    <text evidence="3">The sequence shown here is derived from an EMBL/GenBank/DDBJ whole genome shotgun (WGS) entry which is preliminary data.</text>
</comment>
<gene>
    <name evidence="3" type="ORF">M9Y10_028041</name>
</gene>
<keyword evidence="4" id="KW-1185">Reference proteome</keyword>
<dbReference type="SUPFAM" id="SSF52058">
    <property type="entry name" value="L domain-like"/>
    <property type="match status" value="1"/>
</dbReference>
<accession>A0ABR2KIA3</accession>